<gene>
    <name evidence="1" type="ORF">S01H1_52101</name>
</gene>
<accession>X0WSN8</accession>
<sequence>MPNWNQILNEVKKEKDAGAAAFDRVRRRYLKRLYKQTGRNIVVYYSGWLQKDELYRHGFLGFSLDDADKNGFMTTIHRMNRSKGLDLLIHT</sequence>
<dbReference type="AlphaFoldDB" id="X0WSN8"/>
<evidence type="ECO:0000313" key="1">
    <source>
        <dbReference type="EMBL" id="GAG27518.1"/>
    </source>
</evidence>
<proteinExistence type="predicted"/>
<protein>
    <submittedName>
        <fullName evidence="1">Uncharacterized protein</fullName>
    </submittedName>
</protein>
<comment type="caution">
    <text evidence="1">The sequence shown here is derived from an EMBL/GenBank/DDBJ whole genome shotgun (WGS) entry which is preliminary data.</text>
</comment>
<feature type="non-terminal residue" evidence="1">
    <location>
        <position position="91"/>
    </location>
</feature>
<name>X0WSN8_9ZZZZ</name>
<organism evidence="1">
    <name type="scientific">marine sediment metagenome</name>
    <dbReference type="NCBI Taxonomy" id="412755"/>
    <lineage>
        <taxon>unclassified sequences</taxon>
        <taxon>metagenomes</taxon>
        <taxon>ecological metagenomes</taxon>
    </lineage>
</organism>
<reference evidence="1" key="1">
    <citation type="journal article" date="2014" name="Front. Microbiol.">
        <title>High frequency of phylogenetically diverse reductive dehalogenase-homologous genes in deep subseafloor sedimentary metagenomes.</title>
        <authorList>
            <person name="Kawai M."/>
            <person name="Futagami T."/>
            <person name="Toyoda A."/>
            <person name="Takaki Y."/>
            <person name="Nishi S."/>
            <person name="Hori S."/>
            <person name="Arai W."/>
            <person name="Tsubouchi T."/>
            <person name="Morono Y."/>
            <person name="Uchiyama I."/>
            <person name="Ito T."/>
            <person name="Fujiyama A."/>
            <person name="Inagaki F."/>
            <person name="Takami H."/>
        </authorList>
    </citation>
    <scope>NUCLEOTIDE SEQUENCE</scope>
    <source>
        <strain evidence="1">Expedition CK06-06</strain>
    </source>
</reference>
<dbReference type="EMBL" id="BARS01033660">
    <property type="protein sequence ID" value="GAG27518.1"/>
    <property type="molecule type" value="Genomic_DNA"/>
</dbReference>